<dbReference type="InterPro" id="IPR002213">
    <property type="entry name" value="UDP_glucos_trans"/>
</dbReference>
<dbReference type="Pfam" id="PF00201">
    <property type="entry name" value="UDPGT"/>
    <property type="match status" value="1"/>
</dbReference>
<keyword evidence="4 8" id="KW-0732">Signal</keyword>
<dbReference type="InterPro" id="IPR050271">
    <property type="entry name" value="UDP-glycosyltransferase"/>
</dbReference>
<evidence type="ECO:0000256" key="8">
    <source>
        <dbReference type="SAM" id="SignalP"/>
    </source>
</evidence>
<dbReference type="PANTHER" id="PTHR48043:SF62">
    <property type="entry name" value="GLUCURONOSYLTRANSFERASE"/>
    <property type="match status" value="1"/>
</dbReference>
<evidence type="ECO:0000256" key="7">
    <source>
        <dbReference type="RuleBase" id="RU362059"/>
    </source>
</evidence>
<dbReference type="AlphaFoldDB" id="A0A016WES2"/>
<accession>A0A016WES2</accession>
<evidence type="ECO:0000256" key="4">
    <source>
        <dbReference type="ARBA" id="ARBA00022729"/>
    </source>
</evidence>
<evidence type="ECO:0000256" key="2">
    <source>
        <dbReference type="ARBA" id="ARBA00022676"/>
    </source>
</evidence>
<sequence>MRLSLVVLLWTSSDAAKIIFNGMHSSDSHIASMLPLATRLAQEHHSIHFLETNTKSSHYRYPNNISFTHIQLKKDPYFLYVVLKVMWTKIYGPIEFPRVWQTGDNAFVETLEEHPQKVNPVIDEPWDLVFADELFAVSSYALAMRAQQRGRPFVTLSTCIPTNLLKYHLSLGTPFAMRPSMYHRNAVPYLIETFANRLHAVIQETWVAIRVQYVTAYNAVQGLNRIGIVDFDFSKLAKLSAYIFLDDVNSLVFPSSVGTEIIEVGFHCPRKEELSQEYLDFVNDPFSRGTILIAFGSNVVWDYASDELMETVVVALNRLSEYRVVFSYNGDRKRVTLLGRHVKITRWAPQKGILSHNKTVAFISHGGLKSLKDTICGGVPVVYIPLFAEQSHNGEVARSAGFAETLSKTRLTSDLIEKTVRRVAEVFLWDECRILLCVQEHTGLIANLSLLLSSTCILVF</sequence>
<name>A0A016WES2_9BILA</name>
<dbReference type="SUPFAM" id="SSF53756">
    <property type="entry name" value="UDP-Glycosyltransferase/glycogen phosphorylase"/>
    <property type="match status" value="1"/>
</dbReference>
<dbReference type="OrthoDB" id="5835829at2759"/>
<organism evidence="9 10">
    <name type="scientific">Ancylostoma ceylanicum</name>
    <dbReference type="NCBI Taxonomy" id="53326"/>
    <lineage>
        <taxon>Eukaryota</taxon>
        <taxon>Metazoa</taxon>
        <taxon>Ecdysozoa</taxon>
        <taxon>Nematoda</taxon>
        <taxon>Chromadorea</taxon>
        <taxon>Rhabditida</taxon>
        <taxon>Rhabditina</taxon>
        <taxon>Rhabditomorpha</taxon>
        <taxon>Strongyloidea</taxon>
        <taxon>Ancylostomatidae</taxon>
        <taxon>Ancylostomatinae</taxon>
        <taxon>Ancylostoma</taxon>
    </lineage>
</organism>
<proteinExistence type="inferred from homology"/>
<gene>
    <name evidence="9" type="primary">Acey_s0741.g1979</name>
    <name evidence="9" type="ORF">Y032_0741g1979</name>
</gene>
<evidence type="ECO:0000313" key="9">
    <source>
        <dbReference type="EMBL" id="EYC38120.1"/>
    </source>
</evidence>
<comment type="caution">
    <text evidence="9">The sequence shown here is derived from an EMBL/GenBank/DDBJ whole genome shotgun (WGS) entry which is preliminary data.</text>
</comment>
<dbReference type="GO" id="GO:0016020">
    <property type="term" value="C:membrane"/>
    <property type="evidence" value="ECO:0007669"/>
    <property type="project" value="UniProtKB-SubCell"/>
</dbReference>
<feature type="chain" id="PRO_5012859123" description="UDP-glucuronosyltransferase" evidence="8">
    <location>
        <begin position="16"/>
        <end position="460"/>
    </location>
</feature>
<dbReference type="CDD" id="cd03784">
    <property type="entry name" value="GT1_Gtf-like"/>
    <property type="match status" value="1"/>
</dbReference>
<keyword evidence="10" id="KW-1185">Reference proteome</keyword>
<feature type="signal peptide" evidence="8">
    <location>
        <begin position="1"/>
        <end position="15"/>
    </location>
</feature>
<evidence type="ECO:0000256" key="5">
    <source>
        <dbReference type="ARBA" id="ARBA00047475"/>
    </source>
</evidence>
<keyword evidence="2 6" id="KW-0328">Glycosyltransferase</keyword>
<keyword evidence="3 6" id="KW-0808">Transferase</keyword>
<dbReference type="Gene3D" id="3.40.50.2000">
    <property type="entry name" value="Glycogen Phosphorylase B"/>
    <property type="match status" value="1"/>
</dbReference>
<evidence type="ECO:0000256" key="6">
    <source>
        <dbReference type="RuleBase" id="RU003718"/>
    </source>
</evidence>
<reference evidence="10" key="1">
    <citation type="journal article" date="2015" name="Nat. Genet.">
        <title>The genome and transcriptome of the zoonotic hookworm Ancylostoma ceylanicum identify infection-specific gene families.</title>
        <authorList>
            <person name="Schwarz E.M."/>
            <person name="Hu Y."/>
            <person name="Antoshechkin I."/>
            <person name="Miller M.M."/>
            <person name="Sternberg P.W."/>
            <person name="Aroian R.V."/>
        </authorList>
    </citation>
    <scope>NUCLEOTIDE SEQUENCE</scope>
    <source>
        <strain evidence="10">HY135</strain>
    </source>
</reference>
<evidence type="ECO:0000256" key="3">
    <source>
        <dbReference type="ARBA" id="ARBA00022679"/>
    </source>
</evidence>
<dbReference type="EMBL" id="JARK01000341">
    <property type="protein sequence ID" value="EYC38120.1"/>
    <property type="molecule type" value="Genomic_DNA"/>
</dbReference>
<evidence type="ECO:0000256" key="1">
    <source>
        <dbReference type="ARBA" id="ARBA00009995"/>
    </source>
</evidence>
<dbReference type="STRING" id="53326.A0A016WES2"/>
<dbReference type="PANTHER" id="PTHR48043">
    <property type="entry name" value="EG:EG0003.4 PROTEIN-RELATED"/>
    <property type="match status" value="1"/>
</dbReference>
<evidence type="ECO:0000313" key="10">
    <source>
        <dbReference type="Proteomes" id="UP000024635"/>
    </source>
</evidence>
<dbReference type="EC" id="2.4.1.17" evidence="7"/>
<dbReference type="Proteomes" id="UP000024635">
    <property type="component" value="Unassembled WGS sequence"/>
</dbReference>
<dbReference type="PROSITE" id="PS00375">
    <property type="entry name" value="UDPGT"/>
    <property type="match status" value="1"/>
</dbReference>
<protein>
    <recommendedName>
        <fullName evidence="7">UDP-glucuronosyltransferase</fullName>
        <ecNumber evidence="7">2.4.1.17</ecNumber>
    </recommendedName>
</protein>
<comment type="subcellular location">
    <subcellularLocation>
        <location evidence="7">Membrane</location>
        <topology evidence="7">Single-pass membrane protein</topology>
    </subcellularLocation>
</comment>
<dbReference type="InterPro" id="IPR035595">
    <property type="entry name" value="UDP_glycos_trans_CS"/>
</dbReference>
<comment type="catalytic activity">
    <reaction evidence="5 7">
        <text>glucuronate acceptor + UDP-alpha-D-glucuronate = acceptor beta-D-glucuronoside + UDP + H(+)</text>
        <dbReference type="Rhea" id="RHEA:21032"/>
        <dbReference type="ChEBI" id="CHEBI:15378"/>
        <dbReference type="ChEBI" id="CHEBI:58052"/>
        <dbReference type="ChEBI" id="CHEBI:58223"/>
        <dbReference type="ChEBI" id="CHEBI:132367"/>
        <dbReference type="ChEBI" id="CHEBI:132368"/>
        <dbReference type="EC" id="2.4.1.17"/>
    </reaction>
</comment>
<comment type="similarity">
    <text evidence="1 6">Belongs to the UDP-glycosyltransferase family.</text>
</comment>
<dbReference type="GO" id="GO:0015020">
    <property type="term" value="F:glucuronosyltransferase activity"/>
    <property type="evidence" value="ECO:0007669"/>
    <property type="project" value="UniProtKB-EC"/>
</dbReference>